<dbReference type="OrthoDB" id="4654694at2759"/>
<keyword evidence="1" id="KW-0732">Signal</keyword>
<evidence type="ECO:0000313" key="3">
    <source>
        <dbReference type="Proteomes" id="UP000813444"/>
    </source>
</evidence>
<sequence length="151" mass="17101">MVRLWSLTALVALASATTAVDSSHRLTLTKEEGLKQALEIKANQTDDEPQLGRRQSSFGRYCDNWDFSGPCVYHRFSIDNIGHYIGGDWNDRISSVEGFDADKRCIYWTEYSADSGGYCYGDGLIVNGGDRFPQLGWPYNDRISCHQCSWR</sequence>
<reference evidence="2" key="1">
    <citation type="journal article" date="2021" name="Nat. Commun.">
        <title>Genetic determinants of endophytism in the Arabidopsis root mycobiome.</title>
        <authorList>
            <person name="Mesny F."/>
            <person name="Miyauchi S."/>
            <person name="Thiergart T."/>
            <person name="Pickel B."/>
            <person name="Atanasova L."/>
            <person name="Karlsson M."/>
            <person name="Huettel B."/>
            <person name="Barry K.W."/>
            <person name="Haridas S."/>
            <person name="Chen C."/>
            <person name="Bauer D."/>
            <person name="Andreopoulos W."/>
            <person name="Pangilinan J."/>
            <person name="LaButti K."/>
            <person name="Riley R."/>
            <person name="Lipzen A."/>
            <person name="Clum A."/>
            <person name="Drula E."/>
            <person name="Henrissat B."/>
            <person name="Kohler A."/>
            <person name="Grigoriev I.V."/>
            <person name="Martin F.M."/>
            <person name="Hacquard S."/>
        </authorList>
    </citation>
    <scope>NUCLEOTIDE SEQUENCE</scope>
    <source>
        <strain evidence="2">MPI-CAGE-CH-0235</strain>
    </source>
</reference>
<protein>
    <submittedName>
        <fullName evidence="2">Uncharacterized protein</fullName>
    </submittedName>
</protein>
<organism evidence="2 3">
    <name type="scientific">Stachybotrys elegans</name>
    <dbReference type="NCBI Taxonomy" id="80388"/>
    <lineage>
        <taxon>Eukaryota</taxon>
        <taxon>Fungi</taxon>
        <taxon>Dikarya</taxon>
        <taxon>Ascomycota</taxon>
        <taxon>Pezizomycotina</taxon>
        <taxon>Sordariomycetes</taxon>
        <taxon>Hypocreomycetidae</taxon>
        <taxon>Hypocreales</taxon>
        <taxon>Stachybotryaceae</taxon>
        <taxon>Stachybotrys</taxon>
    </lineage>
</organism>
<feature type="signal peptide" evidence="1">
    <location>
        <begin position="1"/>
        <end position="19"/>
    </location>
</feature>
<dbReference type="Proteomes" id="UP000813444">
    <property type="component" value="Unassembled WGS sequence"/>
</dbReference>
<gene>
    <name evidence="2" type="ORF">B0I35DRAFT_411511</name>
</gene>
<evidence type="ECO:0000256" key="1">
    <source>
        <dbReference type="SAM" id="SignalP"/>
    </source>
</evidence>
<accession>A0A8K0SLQ2</accession>
<dbReference type="EMBL" id="JAGPNK010000011">
    <property type="protein sequence ID" value="KAH7311286.1"/>
    <property type="molecule type" value="Genomic_DNA"/>
</dbReference>
<feature type="chain" id="PRO_5035456839" evidence="1">
    <location>
        <begin position="20"/>
        <end position="151"/>
    </location>
</feature>
<evidence type="ECO:0000313" key="2">
    <source>
        <dbReference type="EMBL" id="KAH7311286.1"/>
    </source>
</evidence>
<name>A0A8K0SLQ2_9HYPO</name>
<proteinExistence type="predicted"/>
<keyword evidence="3" id="KW-1185">Reference proteome</keyword>
<comment type="caution">
    <text evidence="2">The sequence shown here is derived from an EMBL/GenBank/DDBJ whole genome shotgun (WGS) entry which is preliminary data.</text>
</comment>
<dbReference type="AlphaFoldDB" id="A0A8K0SLQ2"/>